<dbReference type="GeneID" id="110983241"/>
<dbReference type="OrthoDB" id="5954510at2759"/>
<feature type="domain" description="Apextrin C-terminal" evidence="2">
    <location>
        <begin position="272"/>
        <end position="478"/>
    </location>
</feature>
<dbReference type="KEGG" id="aplc:110983241"/>
<dbReference type="Proteomes" id="UP000694845">
    <property type="component" value="Unplaced"/>
</dbReference>
<name>A0A8B7YZA8_ACAPL</name>
<protein>
    <submittedName>
        <fullName evidence="4">Uncharacterized protein LOC110983241</fullName>
    </submittedName>
</protein>
<dbReference type="Pfam" id="PF16977">
    <property type="entry name" value="ApeC"/>
    <property type="match status" value="2"/>
</dbReference>
<organism evidence="3 4">
    <name type="scientific">Acanthaster planci</name>
    <name type="common">Crown-of-thorns starfish</name>
    <dbReference type="NCBI Taxonomy" id="133434"/>
    <lineage>
        <taxon>Eukaryota</taxon>
        <taxon>Metazoa</taxon>
        <taxon>Echinodermata</taxon>
        <taxon>Eleutherozoa</taxon>
        <taxon>Asterozoa</taxon>
        <taxon>Asteroidea</taxon>
        <taxon>Valvatacea</taxon>
        <taxon>Valvatida</taxon>
        <taxon>Acanthasteridae</taxon>
        <taxon>Acanthaster</taxon>
    </lineage>
</organism>
<feature type="chain" id="PRO_5034735204" evidence="1">
    <location>
        <begin position="30"/>
        <end position="479"/>
    </location>
</feature>
<dbReference type="InterPro" id="IPR031569">
    <property type="entry name" value="ApeC"/>
</dbReference>
<evidence type="ECO:0000313" key="4">
    <source>
        <dbReference type="RefSeq" id="XP_022098027.1"/>
    </source>
</evidence>
<evidence type="ECO:0000256" key="1">
    <source>
        <dbReference type="SAM" id="SignalP"/>
    </source>
</evidence>
<feature type="domain" description="Apextrin C-terminal" evidence="2">
    <location>
        <begin position="36"/>
        <end position="242"/>
    </location>
</feature>
<dbReference type="OMA" id="HTTINYC"/>
<gene>
    <name evidence="4" type="primary">LOC110983241</name>
</gene>
<accession>A0A8B7YZA8</accession>
<dbReference type="PANTHER" id="PTHR19324">
    <property type="entry name" value="PERFORIN-LIKE PROTEIN 1"/>
    <property type="match status" value="1"/>
</dbReference>
<dbReference type="AlphaFoldDB" id="A0A8B7YZA8"/>
<dbReference type="PANTHER" id="PTHR19324:SF33">
    <property type="entry name" value="MUCIN-5AC"/>
    <property type="match status" value="1"/>
</dbReference>
<proteinExistence type="predicted"/>
<keyword evidence="1" id="KW-0732">Signal</keyword>
<keyword evidence="3" id="KW-1185">Reference proteome</keyword>
<feature type="signal peptide" evidence="1">
    <location>
        <begin position="1"/>
        <end position="29"/>
    </location>
</feature>
<dbReference type="RefSeq" id="XP_022098027.1">
    <property type="nucleotide sequence ID" value="XM_022242335.1"/>
</dbReference>
<sequence>MHSSSPLSTMDNIMRPLLLVAFFSSAVWASKLPSIWPRGTYALPMPIGGCPNTYYYWKTGRRYQDTTDVFPNNKWSNPLHLYGSKSWTHVEQNFCVKTDYNMGGGSNPDWEPGQYCIFKKGKFCPDRFREGWIKWDDQNIFNRNDQSGELPEGVYDDDTKIYFCCREDGDAGTPLTLPVDKPFFLFRKNGNCQAVDRMTVLVEWFRWDGQDDLIDLNKYRDGSVPDLENKSGDNHKLMYCYYSYTMGNIMRPLLLVAFFSSAVWAAKQPSVWPRGTYALPMPIGGCPNTYYYWKTGWRYQDTADFFPSNRWSNPLHLYGSKSLTHVEQHFCVKTDLEMGNGSNPDWEPGQYCIFKKGKFCPDRFSEGWIKWDDKNHVNDNDKSGELPEGVYDDDTKIYFCCREDGDVGSPLTLPIDKPFFLFRKNGDCQAVDRMTMLVEWFRWDGENDLIDFNKYRDGSVPDLKNIGGDNHKLMYCYYY</sequence>
<reference evidence="4" key="1">
    <citation type="submission" date="2025-08" db="UniProtKB">
        <authorList>
            <consortium name="RefSeq"/>
        </authorList>
    </citation>
    <scope>IDENTIFICATION</scope>
</reference>
<evidence type="ECO:0000259" key="2">
    <source>
        <dbReference type="Pfam" id="PF16977"/>
    </source>
</evidence>
<evidence type="ECO:0000313" key="3">
    <source>
        <dbReference type="Proteomes" id="UP000694845"/>
    </source>
</evidence>